<dbReference type="STRING" id="52.CMC5_069000"/>
<dbReference type="AlphaFoldDB" id="A0A0K1EPY3"/>
<reference evidence="1 2" key="1">
    <citation type="submission" date="2015-07" db="EMBL/GenBank/DDBJ databases">
        <title>Genome analysis of myxobacterium Chondromyces crocatus Cm c5 reveals a high potential for natural compound synthesis and the genetic basis for the loss of fruiting body formation.</title>
        <authorList>
            <person name="Zaburannyi N."/>
            <person name="Bunk B."/>
            <person name="Maier J."/>
            <person name="Overmann J."/>
            <person name="Mueller R."/>
        </authorList>
    </citation>
    <scope>NUCLEOTIDE SEQUENCE [LARGE SCALE GENOMIC DNA]</scope>
    <source>
        <strain evidence="1 2">Cm c5</strain>
    </source>
</reference>
<gene>
    <name evidence="1" type="ORF">CMC5_069000</name>
</gene>
<dbReference type="KEGG" id="ccro:CMC5_069000"/>
<evidence type="ECO:0000313" key="1">
    <source>
        <dbReference type="EMBL" id="AKT42673.1"/>
    </source>
</evidence>
<dbReference type="Proteomes" id="UP000067626">
    <property type="component" value="Chromosome"/>
</dbReference>
<sequence length="306" mass="32803">MRGVVLGGTCLALSTAGLCGCSEIPGAAPGPRPPHVIRRLDASELLPADLDLVIRVDVARMRAGLGAAAAEQLAARALADEPDALLGEAARRADVVWIGLRLAHLDEGDRVIAFEGRMTELEPSSATWDVRPQLREGVDVFDRRDDPPRAGVARIVRLGERALIFASPVEASSVGRVLRDGPDEGRGDPAADGLVSLDLKAGRLPSHLERSFPSIANVIGGVERVRANSMLDEEGALVEAEIVAHTADGAQRARRFLEVLRDNVRDLRYAEIMKALSIEQIERTVRVRWKLPSQVVLALLSGGEPG</sequence>
<dbReference type="PROSITE" id="PS51257">
    <property type="entry name" value="PROKAR_LIPOPROTEIN"/>
    <property type="match status" value="1"/>
</dbReference>
<dbReference type="EMBL" id="CP012159">
    <property type="protein sequence ID" value="AKT42673.1"/>
    <property type="molecule type" value="Genomic_DNA"/>
</dbReference>
<proteinExistence type="predicted"/>
<keyword evidence="2" id="KW-1185">Reference proteome</keyword>
<accession>A0A0K1EPY3</accession>
<organism evidence="1 2">
    <name type="scientific">Chondromyces crocatus</name>
    <dbReference type="NCBI Taxonomy" id="52"/>
    <lineage>
        <taxon>Bacteria</taxon>
        <taxon>Pseudomonadati</taxon>
        <taxon>Myxococcota</taxon>
        <taxon>Polyangia</taxon>
        <taxon>Polyangiales</taxon>
        <taxon>Polyangiaceae</taxon>
        <taxon>Chondromyces</taxon>
    </lineage>
</organism>
<protein>
    <submittedName>
        <fullName evidence="1">Uncharacterized protein</fullName>
    </submittedName>
</protein>
<evidence type="ECO:0000313" key="2">
    <source>
        <dbReference type="Proteomes" id="UP000067626"/>
    </source>
</evidence>
<dbReference type="RefSeq" id="WP_050434261.1">
    <property type="nucleotide sequence ID" value="NZ_CP012159.1"/>
</dbReference>
<name>A0A0K1EPY3_CHOCO</name>